<protein>
    <submittedName>
        <fullName evidence="1">Uncharacterized protein</fullName>
    </submittedName>
</protein>
<dbReference type="Proteomes" id="UP000198844">
    <property type="component" value="Unassembled WGS sequence"/>
</dbReference>
<evidence type="ECO:0000313" key="1">
    <source>
        <dbReference type="EMBL" id="SFT72504.1"/>
    </source>
</evidence>
<dbReference type="EMBL" id="FPBH01000003">
    <property type="protein sequence ID" value="SFT72504.1"/>
    <property type="molecule type" value="Genomic_DNA"/>
</dbReference>
<dbReference type="RefSeq" id="WP_093633473.1">
    <property type="nucleotide sequence ID" value="NZ_FPBH01000003.1"/>
</dbReference>
<gene>
    <name evidence="1" type="ORF">SAMN05192563_1003255</name>
</gene>
<reference evidence="1 2" key="1">
    <citation type="submission" date="2016-10" db="EMBL/GenBank/DDBJ databases">
        <authorList>
            <person name="de Groot N.N."/>
        </authorList>
    </citation>
    <scope>NUCLEOTIDE SEQUENCE [LARGE SCALE GENOMIC DNA]</scope>
    <source>
        <strain evidence="1 2">LMG 27731</strain>
    </source>
</reference>
<evidence type="ECO:0000313" key="2">
    <source>
        <dbReference type="Proteomes" id="UP000198844"/>
    </source>
</evidence>
<accession>A0A1I7AC86</accession>
<name>A0A1I7AC86_9BURK</name>
<sequence length="155" mass="17251">MGMDVYGKAPSSEIGEYFRNNIWWWHPLWSYCEDIAPDIIPLDNLGHFNDGWGLDAIDSVKLADRLTREIASGRTQRHAQRRQERLDALPLEPCTICGATGSRATPPAIGPGNMRCNGCDGSGRVANDATHFALSVENVREFEVFLRQCGGFKID</sequence>
<dbReference type="OrthoDB" id="5115648at2"/>
<proteinExistence type="predicted"/>
<dbReference type="AlphaFoldDB" id="A0A1I7AC86"/>
<organism evidence="1 2">
    <name type="scientific">Paraburkholderia aspalathi</name>
    <dbReference type="NCBI Taxonomy" id="1324617"/>
    <lineage>
        <taxon>Bacteria</taxon>
        <taxon>Pseudomonadati</taxon>
        <taxon>Pseudomonadota</taxon>
        <taxon>Betaproteobacteria</taxon>
        <taxon>Burkholderiales</taxon>
        <taxon>Burkholderiaceae</taxon>
        <taxon>Paraburkholderia</taxon>
    </lineage>
</organism>